<comment type="caution">
    <text evidence="7">The sequence shown here is derived from an EMBL/GenBank/DDBJ whole genome shotgun (WGS) entry which is preliminary data.</text>
</comment>
<feature type="transmembrane region" description="Helical" evidence="6">
    <location>
        <begin position="252"/>
        <end position="278"/>
    </location>
</feature>
<dbReference type="Proteomes" id="UP000235005">
    <property type="component" value="Unassembled WGS sequence"/>
</dbReference>
<feature type="transmembrane region" description="Helical" evidence="6">
    <location>
        <begin position="47"/>
        <end position="71"/>
    </location>
</feature>
<name>A0A2N5X243_9GAMM</name>
<evidence type="ECO:0000256" key="5">
    <source>
        <dbReference type="ARBA" id="ARBA00023136"/>
    </source>
</evidence>
<dbReference type="GO" id="GO:0055085">
    <property type="term" value="P:transmembrane transport"/>
    <property type="evidence" value="ECO:0007669"/>
    <property type="project" value="TreeGrafter"/>
</dbReference>
<keyword evidence="4 6" id="KW-1133">Transmembrane helix</keyword>
<evidence type="ECO:0000256" key="4">
    <source>
        <dbReference type="ARBA" id="ARBA00022989"/>
    </source>
</evidence>
<protein>
    <submittedName>
        <fullName evidence="7">AI-2E family transporter</fullName>
    </submittedName>
</protein>
<feature type="transmembrane region" description="Helical" evidence="6">
    <location>
        <begin position="172"/>
        <end position="197"/>
    </location>
</feature>
<accession>A0A2N5X243</accession>
<comment type="similarity">
    <text evidence="2">Belongs to the autoinducer-2 exporter (AI-2E) (TC 2.A.86) family.</text>
</comment>
<dbReference type="PANTHER" id="PTHR21716:SF16">
    <property type="entry name" value="BLL1467 PROTEIN"/>
    <property type="match status" value="1"/>
</dbReference>
<gene>
    <name evidence="7" type="ORF">C0039_11945</name>
</gene>
<dbReference type="AlphaFoldDB" id="A0A2N5X243"/>
<organism evidence="7 8">
    <name type="scientific">Pseudohalioglobus lutimaris</name>
    <dbReference type="NCBI Taxonomy" id="1737061"/>
    <lineage>
        <taxon>Bacteria</taxon>
        <taxon>Pseudomonadati</taxon>
        <taxon>Pseudomonadota</taxon>
        <taxon>Gammaproteobacteria</taxon>
        <taxon>Cellvibrionales</taxon>
        <taxon>Halieaceae</taxon>
        <taxon>Pseudohalioglobus</taxon>
    </lineage>
</organism>
<feature type="transmembrane region" description="Helical" evidence="6">
    <location>
        <begin position="323"/>
        <end position="350"/>
    </location>
</feature>
<feature type="transmembrane region" description="Helical" evidence="6">
    <location>
        <begin position="6"/>
        <end position="35"/>
    </location>
</feature>
<dbReference type="OrthoDB" id="9799225at2"/>
<dbReference type="Pfam" id="PF01594">
    <property type="entry name" value="AI-2E_transport"/>
    <property type="match status" value="1"/>
</dbReference>
<evidence type="ECO:0000256" key="3">
    <source>
        <dbReference type="ARBA" id="ARBA00022692"/>
    </source>
</evidence>
<dbReference type="PANTHER" id="PTHR21716">
    <property type="entry name" value="TRANSMEMBRANE PROTEIN"/>
    <property type="match status" value="1"/>
</dbReference>
<proteinExistence type="inferred from homology"/>
<dbReference type="InterPro" id="IPR002549">
    <property type="entry name" value="AI-2E-like"/>
</dbReference>
<evidence type="ECO:0000313" key="7">
    <source>
        <dbReference type="EMBL" id="PLW68561.1"/>
    </source>
</evidence>
<evidence type="ECO:0000256" key="6">
    <source>
        <dbReference type="SAM" id="Phobius"/>
    </source>
</evidence>
<feature type="transmembrane region" description="Helical" evidence="6">
    <location>
        <begin position="224"/>
        <end position="246"/>
    </location>
</feature>
<keyword evidence="3 6" id="KW-0812">Transmembrane</keyword>
<dbReference type="GO" id="GO:0016020">
    <property type="term" value="C:membrane"/>
    <property type="evidence" value="ECO:0007669"/>
    <property type="project" value="UniProtKB-SubCell"/>
</dbReference>
<sequence length="375" mass="41224">MQRAVIALLFLAVIYTLYFASSLLIPLVLAAMLALPLYPLVQYLRRFYIPRAVSGVALLIALGVPFTLLGMELAEPAKRWLDRVPEITLKVNEKLDSITDALAPTATENTAQAAQLKEEQSTLGRLFSWFGDSDEQEVVKASAEQPNNELSRQIGLRGLQVLLDIVAEMPVFLAQGVAVIILVLFLLVYGPGIYYTAIEALPRIKDKEDARALVVETQRELSRYIFTVSIINLGLGVVTTAALWAMQFEDPLFWGAVVALLNFAPYVGPVLSATAIAVAGLDQYGFAWASLVPAAVYFAINAIESQLVTPVVLGRTVSINPLFTMLWLMLWGWLWGAAGVLIAVPLLVCIKLVLSRLQLFEPWIKVIEARLDTPD</sequence>
<evidence type="ECO:0000313" key="8">
    <source>
        <dbReference type="Proteomes" id="UP000235005"/>
    </source>
</evidence>
<feature type="transmembrane region" description="Helical" evidence="6">
    <location>
        <begin position="285"/>
        <end position="303"/>
    </location>
</feature>
<evidence type="ECO:0000256" key="2">
    <source>
        <dbReference type="ARBA" id="ARBA00009773"/>
    </source>
</evidence>
<keyword evidence="8" id="KW-1185">Reference proteome</keyword>
<keyword evidence="5 6" id="KW-0472">Membrane</keyword>
<comment type="subcellular location">
    <subcellularLocation>
        <location evidence="1">Membrane</location>
        <topology evidence="1">Multi-pass membrane protein</topology>
    </subcellularLocation>
</comment>
<evidence type="ECO:0000256" key="1">
    <source>
        <dbReference type="ARBA" id="ARBA00004141"/>
    </source>
</evidence>
<reference evidence="7 8" key="1">
    <citation type="submission" date="2018-01" db="EMBL/GenBank/DDBJ databases">
        <title>The draft genome sequence of Halioglobus lutimaris HF004.</title>
        <authorList>
            <person name="Du Z.-J."/>
            <person name="Shi M.-J."/>
        </authorList>
    </citation>
    <scope>NUCLEOTIDE SEQUENCE [LARGE SCALE GENOMIC DNA]</scope>
    <source>
        <strain evidence="7 8">HF004</strain>
    </source>
</reference>
<dbReference type="EMBL" id="PKUS01000013">
    <property type="protein sequence ID" value="PLW68561.1"/>
    <property type="molecule type" value="Genomic_DNA"/>
</dbReference>